<name>A0A931N575_9NOCA</name>
<dbReference type="AlphaFoldDB" id="A0A931N575"/>
<dbReference type="PROSITE" id="PS51257">
    <property type="entry name" value="PROKAR_LIPOPROTEIN"/>
    <property type="match status" value="1"/>
</dbReference>
<dbReference type="RefSeq" id="WP_196151771.1">
    <property type="nucleotide sequence ID" value="NZ_JADMLG010000011.1"/>
</dbReference>
<evidence type="ECO:0000256" key="1">
    <source>
        <dbReference type="SAM" id="SignalP"/>
    </source>
</evidence>
<keyword evidence="1" id="KW-0732">Signal</keyword>
<comment type="caution">
    <text evidence="3">The sequence shown here is derived from an EMBL/GenBank/DDBJ whole genome shotgun (WGS) entry which is preliminary data.</text>
</comment>
<feature type="domain" description="OmpA-like" evidence="2">
    <location>
        <begin position="88"/>
        <end position="163"/>
    </location>
</feature>
<dbReference type="InterPro" id="IPR036737">
    <property type="entry name" value="OmpA-like_sf"/>
</dbReference>
<dbReference type="Gene3D" id="3.30.1330.60">
    <property type="entry name" value="OmpA-like domain"/>
    <property type="match status" value="1"/>
</dbReference>
<evidence type="ECO:0000313" key="3">
    <source>
        <dbReference type="EMBL" id="MBH0779452.1"/>
    </source>
</evidence>
<sequence>MTTRKYVFAVAFSAAALLLTTACDSGNDSDSSAASTANTTTAAASTTHAGHTSLGATASSVVSSALDTARQGIQNAINAALAAAPISFDSGSSDLGTVDEVTLKAVAIPLQGNDTRIRVSTYAADADVAKAKSLAEARGNNIAAALEADGVDRARITVRAEANPSDSGIEVDEARIEVVAG</sequence>
<keyword evidence="4" id="KW-1185">Reference proteome</keyword>
<evidence type="ECO:0000259" key="2">
    <source>
        <dbReference type="Pfam" id="PF00691"/>
    </source>
</evidence>
<reference evidence="3" key="1">
    <citation type="submission" date="2020-11" db="EMBL/GenBank/DDBJ databases">
        <title>Nocardia NEAU-351.nov., a novel actinomycete isolated from the cow dung.</title>
        <authorList>
            <person name="Zhang X."/>
        </authorList>
    </citation>
    <scope>NUCLEOTIDE SEQUENCE</scope>
    <source>
        <strain evidence="3">NEAU-351</strain>
    </source>
</reference>
<feature type="chain" id="PRO_5039435134" evidence="1">
    <location>
        <begin position="23"/>
        <end position="181"/>
    </location>
</feature>
<proteinExistence type="predicted"/>
<dbReference type="Proteomes" id="UP000655751">
    <property type="component" value="Unassembled WGS sequence"/>
</dbReference>
<protein>
    <submittedName>
        <fullName evidence="3">OmpA family protein</fullName>
    </submittedName>
</protein>
<evidence type="ECO:0000313" key="4">
    <source>
        <dbReference type="Proteomes" id="UP000655751"/>
    </source>
</evidence>
<dbReference type="InterPro" id="IPR006665">
    <property type="entry name" value="OmpA-like"/>
</dbReference>
<dbReference type="EMBL" id="JADMLG010000011">
    <property type="protein sequence ID" value="MBH0779452.1"/>
    <property type="molecule type" value="Genomic_DNA"/>
</dbReference>
<accession>A0A931N575</accession>
<feature type="signal peptide" evidence="1">
    <location>
        <begin position="1"/>
        <end position="22"/>
    </location>
</feature>
<gene>
    <name evidence="3" type="ORF">IT779_24600</name>
</gene>
<organism evidence="3 4">
    <name type="scientific">Nocardia bovistercoris</name>
    <dbReference type="NCBI Taxonomy" id="2785916"/>
    <lineage>
        <taxon>Bacteria</taxon>
        <taxon>Bacillati</taxon>
        <taxon>Actinomycetota</taxon>
        <taxon>Actinomycetes</taxon>
        <taxon>Mycobacteriales</taxon>
        <taxon>Nocardiaceae</taxon>
        <taxon>Nocardia</taxon>
    </lineage>
</organism>
<dbReference type="SUPFAM" id="SSF103088">
    <property type="entry name" value="OmpA-like"/>
    <property type="match status" value="1"/>
</dbReference>
<dbReference type="Pfam" id="PF00691">
    <property type="entry name" value="OmpA"/>
    <property type="match status" value="1"/>
</dbReference>